<dbReference type="Proteomes" id="UP000091857">
    <property type="component" value="Chromosome 5"/>
</dbReference>
<dbReference type="PANTHER" id="PTHR36757">
    <property type="entry name" value="BNAANNG22500D PROTEIN"/>
    <property type="match status" value="1"/>
</dbReference>
<feature type="region of interest" description="Disordered" evidence="1">
    <location>
        <begin position="1"/>
        <end position="32"/>
    </location>
</feature>
<organism evidence="2 3">
    <name type="scientific">Manihot esculenta</name>
    <name type="common">Cassava</name>
    <name type="synonym">Jatropha manihot</name>
    <dbReference type="NCBI Taxonomy" id="3983"/>
    <lineage>
        <taxon>Eukaryota</taxon>
        <taxon>Viridiplantae</taxon>
        <taxon>Streptophyta</taxon>
        <taxon>Embryophyta</taxon>
        <taxon>Tracheophyta</taxon>
        <taxon>Spermatophyta</taxon>
        <taxon>Magnoliopsida</taxon>
        <taxon>eudicotyledons</taxon>
        <taxon>Gunneridae</taxon>
        <taxon>Pentapetalae</taxon>
        <taxon>rosids</taxon>
        <taxon>fabids</taxon>
        <taxon>Malpighiales</taxon>
        <taxon>Euphorbiaceae</taxon>
        <taxon>Crotonoideae</taxon>
        <taxon>Manihoteae</taxon>
        <taxon>Manihot</taxon>
    </lineage>
</organism>
<dbReference type="Gramene" id="Manes.05G114800.1.v8.1">
    <property type="protein sequence ID" value="Manes.05G114800.1.v8.1.CDS.1"/>
    <property type="gene ID" value="Manes.05G114800.v8.1"/>
</dbReference>
<feature type="compositionally biased region" description="Pro residues" evidence="1">
    <location>
        <begin position="80"/>
        <end position="90"/>
    </location>
</feature>
<reference evidence="3" key="1">
    <citation type="journal article" date="2016" name="Nat. Biotechnol.">
        <title>Sequencing wild and cultivated cassava and related species reveals extensive interspecific hybridization and genetic diversity.</title>
        <authorList>
            <person name="Bredeson J.V."/>
            <person name="Lyons J.B."/>
            <person name="Prochnik S.E."/>
            <person name="Wu G.A."/>
            <person name="Ha C.M."/>
            <person name="Edsinger-Gonzales E."/>
            <person name="Grimwood J."/>
            <person name="Schmutz J."/>
            <person name="Rabbi I.Y."/>
            <person name="Egesi C."/>
            <person name="Nauluvula P."/>
            <person name="Lebot V."/>
            <person name="Ndunguru J."/>
            <person name="Mkamilo G."/>
            <person name="Bart R.S."/>
            <person name="Setter T.L."/>
            <person name="Gleadow R.M."/>
            <person name="Kulakow P."/>
            <person name="Ferguson M.E."/>
            <person name="Rounsley S."/>
            <person name="Rokhsar D.S."/>
        </authorList>
    </citation>
    <scope>NUCLEOTIDE SEQUENCE [LARGE SCALE GENOMIC DNA]</scope>
    <source>
        <strain evidence="3">cv. AM560-2</strain>
    </source>
</reference>
<dbReference type="EMBL" id="CM004391">
    <property type="protein sequence ID" value="OAY50180.1"/>
    <property type="molecule type" value="Genomic_DNA"/>
</dbReference>
<feature type="compositionally biased region" description="Polar residues" evidence="1">
    <location>
        <begin position="166"/>
        <end position="176"/>
    </location>
</feature>
<feature type="region of interest" description="Disordered" evidence="1">
    <location>
        <begin position="145"/>
        <end position="181"/>
    </location>
</feature>
<feature type="region of interest" description="Disordered" evidence="1">
    <location>
        <begin position="71"/>
        <end position="117"/>
    </location>
</feature>
<feature type="compositionally biased region" description="Polar residues" evidence="1">
    <location>
        <begin position="1"/>
        <end position="13"/>
    </location>
</feature>
<protein>
    <submittedName>
        <fullName evidence="2">Uncharacterized protein</fullName>
    </submittedName>
</protein>
<gene>
    <name evidence="2" type="ORF">MANES_05G114800v8</name>
</gene>
<dbReference type="AlphaFoldDB" id="A0A2C9VVB0"/>
<accession>A0A2C9VVB0</accession>
<evidence type="ECO:0000256" key="1">
    <source>
        <dbReference type="SAM" id="MobiDB-lite"/>
    </source>
</evidence>
<dbReference type="PANTHER" id="PTHR36757:SF1">
    <property type="entry name" value="GENOME ASSEMBLY, CHROMOSOME: A04"/>
    <property type="match status" value="1"/>
</dbReference>
<feature type="compositionally biased region" description="Acidic residues" evidence="1">
    <location>
        <begin position="15"/>
        <end position="24"/>
    </location>
</feature>
<sequence>MCSETNPRISFSNDLGEEDGSEIEQETRRDTTLLGSNSDFEFSFCSSVTDYESSLADELFADGMILPVHAHRHQHSPKVSLPPLPCPPPNSNKSSKREVMDTKVSDSGSPEKPPSKSFWGFKRSSSLNYDIKKSLICPLPLLSRSNSTGSSVPSPKPEASSKDMNKQNSQKQQRLNSVAKKLSASSASTYVYTFPRKPPLKKNYSGSHGNGVKISPVLNMPPPYIAKGAANLFGLRSFFCNGKEKNRK</sequence>
<feature type="compositionally biased region" description="Basic and acidic residues" evidence="1">
    <location>
        <begin position="95"/>
        <end position="104"/>
    </location>
</feature>
<dbReference type="OMA" id="SQRHEAP"/>
<dbReference type="STRING" id="3983.A0A2C9VVB0"/>
<evidence type="ECO:0000313" key="2">
    <source>
        <dbReference type="EMBL" id="OAY50180.1"/>
    </source>
</evidence>
<proteinExistence type="predicted"/>
<name>A0A2C9VVB0_MANES</name>
<evidence type="ECO:0000313" key="3">
    <source>
        <dbReference type="Proteomes" id="UP000091857"/>
    </source>
</evidence>
<dbReference type="OrthoDB" id="1106808at2759"/>
<comment type="caution">
    <text evidence="2">The sequence shown here is derived from an EMBL/GenBank/DDBJ whole genome shotgun (WGS) entry which is preliminary data.</text>
</comment>
<keyword evidence="3" id="KW-1185">Reference proteome</keyword>